<evidence type="ECO:0000256" key="9">
    <source>
        <dbReference type="ARBA" id="ARBA00058997"/>
    </source>
</evidence>
<dbReference type="HAMAP" id="MF_01635">
    <property type="entry name" value="UbiA"/>
    <property type="match status" value="1"/>
</dbReference>
<evidence type="ECO:0000256" key="7">
    <source>
        <dbReference type="ARBA" id="ARBA00023136"/>
    </source>
</evidence>
<comment type="similarity">
    <text evidence="3 10">Belongs to the UbiA prenyltransferase family.</text>
</comment>
<dbReference type="NCBIfam" id="TIGR01474">
    <property type="entry name" value="ubiA_proteo"/>
    <property type="match status" value="1"/>
</dbReference>
<feature type="transmembrane region" description="Helical" evidence="10">
    <location>
        <begin position="282"/>
        <end position="307"/>
    </location>
</feature>
<evidence type="ECO:0000313" key="12">
    <source>
        <dbReference type="Proteomes" id="UP000238350"/>
    </source>
</evidence>
<reference evidence="11 12" key="1">
    <citation type="submission" date="2017-04" db="EMBL/GenBank/DDBJ databases">
        <title>Genome sequencing of [Candida] sorbophila.</title>
        <authorList>
            <person name="Ahn J.O."/>
        </authorList>
    </citation>
    <scope>NUCLEOTIDE SEQUENCE [LARGE SCALE GENOMIC DNA]</scope>
    <source>
        <strain evidence="11 12">DS02</strain>
    </source>
</reference>
<dbReference type="EMBL" id="NDIQ01000022">
    <property type="protein sequence ID" value="PRT56055.1"/>
    <property type="molecule type" value="Genomic_DNA"/>
</dbReference>
<feature type="transmembrane region" description="Helical" evidence="10">
    <location>
        <begin position="80"/>
        <end position="98"/>
    </location>
</feature>
<dbReference type="EC" id="2.5.1.39" evidence="10"/>
<evidence type="ECO:0000256" key="5">
    <source>
        <dbReference type="ARBA" id="ARBA00022692"/>
    </source>
</evidence>
<dbReference type="InterPro" id="IPR044878">
    <property type="entry name" value="UbiA_sf"/>
</dbReference>
<evidence type="ECO:0000256" key="8">
    <source>
        <dbReference type="ARBA" id="ARBA00052313"/>
    </source>
</evidence>
<feature type="transmembrane region" description="Helical" evidence="10">
    <location>
        <begin position="104"/>
        <end position="122"/>
    </location>
</feature>
<evidence type="ECO:0000256" key="2">
    <source>
        <dbReference type="ARBA" id="ARBA00004292"/>
    </source>
</evidence>
<dbReference type="PROSITE" id="PS00943">
    <property type="entry name" value="UBIA"/>
    <property type="match status" value="1"/>
</dbReference>
<keyword evidence="10" id="KW-0496">Mitochondrion</keyword>
<dbReference type="GO" id="GO:0006744">
    <property type="term" value="P:ubiquinone biosynthetic process"/>
    <property type="evidence" value="ECO:0007669"/>
    <property type="project" value="UniProtKB-UniRule"/>
</dbReference>
<keyword evidence="6 10" id="KW-1133">Transmembrane helix</keyword>
<dbReference type="GO" id="GO:0005743">
    <property type="term" value="C:mitochondrial inner membrane"/>
    <property type="evidence" value="ECO:0007669"/>
    <property type="project" value="UniProtKB-SubCell"/>
</dbReference>
<dbReference type="AlphaFoldDB" id="A0A2T0FM51"/>
<protein>
    <recommendedName>
        <fullName evidence="10">4-hydroxybenzoate polyprenyltransferase, mitochondrial</fullName>
        <shortName evidence="10">4-HB polyprenyltransferase</shortName>
        <ecNumber evidence="10">2.5.1.39</ecNumber>
    </recommendedName>
    <alternativeName>
        <fullName evidence="10">4-hydroxybenzoate hexaprenyltransferase</fullName>
    </alternativeName>
    <alternativeName>
        <fullName evidence="10">Para-hydroxybenzoate--polyprenyltransferase</fullName>
        <shortName evidence="10">PHB:PPT</shortName>
        <shortName evidence="10">PHB:polyprenyltransferase</shortName>
    </alternativeName>
</protein>
<dbReference type="GO" id="GO:0008412">
    <property type="term" value="F:4-hydroxybenzoate polyprenyltransferase activity"/>
    <property type="evidence" value="ECO:0007669"/>
    <property type="project" value="UniProtKB-EC"/>
</dbReference>
<dbReference type="PANTHER" id="PTHR11048">
    <property type="entry name" value="PRENYLTRANSFERASES"/>
    <property type="match status" value="1"/>
</dbReference>
<dbReference type="STRING" id="45607.A0A2T0FM51"/>
<keyword evidence="7 10" id="KW-0472">Membrane</keyword>
<keyword evidence="10" id="KW-0831">Ubiquinone biosynthesis</keyword>
<comment type="catalytic activity">
    <reaction evidence="8 10">
        <text>an all-trans-polyprenyl diphosphate + 4-hydroxybenzoate = a 4-hydroxy-3-(all-trans-polyprenyl)benzoate + diphosphate</text>
        <dbReference type="Rhea" id="RHEA:44504"/>
        <dbReference type="Rhea" id="RHEA-COMP:9514"/>
        <dbReference type="Rhea" id="RHEA-COMP:9564"/>
        <dbReference type="ChEBI" id="CHEBI:17879"/>
        <dbReference type="ChEBI" id="CHEBI:33019"/>
        <dbReference type="ChEBI" id="CHEBI:58914"/>
        <dbReference type="ChEBI" id="CHEBI:78396"/>
        <dbReference type="EC" id="2.5.1.39"/>
    </reaction>
</comment>
<feature type="transmembrane region" description="Helical" evidence="10">
    <location>
        <begin position="229"/>
        <end position="247"/>
    </location>
</feature>
<evidence type="ECO:0000256" key="3">
    <source>
        <dbReference type="ARBA" id="ARBA00005985"/>
    </source>
</evidence>
<evidence type="ECO:0000256" key="4">
    <source>
        <dbReference type="ARBA" id="ARBA00022679"/>
    </source>
</evidence>
<feature type="transmembrane region" description="Helical" evidence="10">
    <location>
        <begin position="197"/>
        <end position="217"/>
    </location>
</feature>
<evidence type="ECO:0000313" key="11">
    <source>
        <dbReference type="EMBL" id="PRT56055.1"/>
    </source>
</evidence>
<feature type="transmembrane region" description="Helical" evidence="10">
    <location>
        <begin position="169"/>
        <end position="191"/>
    </location>
</feature>
<comment type="subcellular location">
    <subcellularLocation>
        <location evidence="2 10">Mitochondrion inner membrane</location>
        <topology evidence="2 10">Multi-pass membrane protein</topology>
        <orientation evidence="2 10">Matrix side</orientation>
    </subcellularLocation>
</comment>
<comment type="cofactor">
    <cofactor evidence="1 10">
        <name>Mg(2+)</name>
        <dbReference type="ChEBI" id="CHEBI:18420"/>
    </cofactor>
</comment>
<keyword evidence="5 10" id="KW-0812">Transmembrane</keyword>
<keyword evidence="4 10" id="KW-0808">Transferase</keyword>
<dbReference type="Pfam" id="PF01040">
    <property type="entry name" value="UbiA"/>
    <property type="match status" value="1"/>
</dbReference>
<dbReference type="GO" id="GO:0008299">
    <property type="term" value="P:isoprenoid biosynthetic process"/>
    <property type="evidence" value="ECO:0007669"/>
    <property type="project" value="UniProtKB-UniRule"/>
</dbReference>
<keyword evidence="10" id="KW-0414">Isoprene biosynthesis</keyword>
<gene>
    <name evidence="10" type="primary">COQ2</name>
    <name evidence="11" type="ORF">B9G98_03675</name>
</gene>
<sequence length="354" mass="39350">MIKAPMGMVSAQLKYSWRVTGPKLFTRGVSTAENAKVVLEPAPENKGKPPTMPERFVNSLPANWQPYARLSRLDKPIGTWLLYTPGTWSITMAAYATGAPAMQTVYMLALFGVGALVTRGAGCTINDMWDRKLDAGVARTMLRPLASGQVTMPQAWGWLAAQCFGGLGILLLLPPACWLLGAASMIPVFLYPSFKRFTYYPQACLSFCFTWAALLGFPAMGMMNWPAMLSLWGSSFAWCMIYDTIYAHQDKLFDISVGIKSTALKWKERSKEIMYRYEVVQIGLLALSGAIVGMGPGFFAATGYAAYRIWDMIKRVNLDDPSNCWQWFLRNIYTGHAIFGGALFDYGMRILGVY</sequence>
<proteinExistence type="inferred from homology"/>
<dbReference type="Gene3D" id="1.10.357.140">
    <property type="entry name" value="UbiA prenyltransferase"/>
    <property type="match status" value="1"/>
</dbReference>
<keyword evidence="10" id="KW-0999">Mitochondrion inner membrane</keyword>
<evidence type="ECO:0000256" key="1">
    <source>
        <dbReference type="ARBA" id="ARBA00001946"/>
    </source>
</evidence>
<evidence type="ECO:0000256" key="10">
    <source>
        <dbReference type="HAMAP-Rule" id="MF_03189"/>
    </source>
</evidence>
<comment type="caution">
    <text evidence="11">The sequence shown here is derived from an EMBL/GenBank/DDBJ whole genome shotgun (WGS) entry which is preliminary data.</text>
</comment>
<keyword evidence="12" id="KW-1185">Reference proteome</keyword>
<dbReference type="OrthoDB" id="18170at2759"/>
<organism evidence="11 12">
    <name type="scientific">Wickerhamiella sorbophila</name>
    <dbReference type="NCBI Taxonomy" id="45607"/>
    <lineage>
        <taxon>Eukaryota</taxon>
        <taxon>Fungi</taxon>
        <taxon>Dikarya</taxon>
        <taxon>Ascomycota</taxon>
        <taxon>Saccharomycotina</taxon>
        <taxon>Dipodascomycetes</taxon>
        <taxon>Dipodascales</taxon>
        <taxon>Trichomonascaceae</taxon>
        <taxon>Wickerhamiella</taxon>
    </lineage>
</organism>
<dbReference type="FunFam" id="1.20.120.1780:FF:000001">
    <property type="entry name" value="4-hydroxybenzoate octaprenyltransferase"/>
    <property type="match status" value="1"/>
</dbReference>
<dbReference type="InterPro" id="IPR039653">
    <property type="entry name" value="Prenyltransferase"/>
</dbReference>
<dbReference type="CDD" id="cd13959">
    <property type="entry name" value="PT_UbiA_COQ2"/>
    <property type="match status" value="1"/>
</dbReference>
<dbReference type="InterPro" id="IPR030470">
    <property type="entry name" value="UbiA_prenylTrfase_CS"/>
</dbReference>
<dbReference type="FunFam" id="1.10.357.140:FF:000003">
    <property type="entry name" value="4-hydroxybenzoate polyprenyltransferase, mitochondrial"/>
    <property type="match status" value="1"/>
</dbReference>
<accession>A0A2T0FM51</accession>
<dbReference type="InterPro" id="IPR006370">
    <property type="entry name" value="HB_polyprenyltransferase-like"/>
</dbReference>
<dbReference type="Gene3D" id="1.20.120.1780">
    <property type="entry name" value="UbiA prenyltransferase"/>
    <property type="match status" value="1"/>
</dbReference>
<comment type="function">
    <text evidence="9 10">Catalyzes the prenylation of para-hydroxybenzoate (PHB) with an all-trans polyprenyl group. Mediates the second step in the final reaction sequence of coenzyme Q (CoQ) biosynthesis, which is the condensation of the polyisoprenoid side chain with PHB, generating the first membrane-bound Q intermediate.</text>
</comment>
<evidence type="ECO:0000256" key="6">
    <source>
        <dbReference type="ARBA" id="ARBA00022989"/>
    </source>
</evidence>
<dbReference type="InterPro" id="IPR000537">
    <property type="entry name" value="UbiA_prenyltransferase"/>
</dbReference>
<dbReference type="PANTHER" id="PTHR11048:SF28">
    <property type="entry name" value="4-HYDROXYBENZOATE POLYPRENYLTRANSFERASE, MITOCHONDRIAL"/>
    <property type="match status" value="1"/>
</dbReference>
<comment type="pathway">
    <text evidence="10">Cofactor biosynthesis; ubiquinone biosynthesis.</text>
</comment>
<dbReference type="UniPathway" id="UPA00232"/>
<dbReference type="Proteomes" id="UP000238350">
    <property type="component" value="Unassembled WGS sequence"/>
</dbReference>
<name>A0A2T0FM51_9ASCO</name>